<feature type="transmembrane region" description="Helical" evidence="7">
    <location>
        <begin position="168"/>
        <end position="189"/>
    </location>
</feature>
<organism evidence="9 10">
    <name type="scientific">Saccharibacillus endophyticus</name>
    <dbReference type="NCBI Taxonomy" id="2060666"/>
    <lineage>
        <taxon>Bacteria</taxon>
        <taxon>Bacillati</taxon>
        <taxon>Bacillota</taxon>
        <taxon>Bacilli</taxon>
        <taxon>Bacillales</taxon>
        <taxon>Paenibacillaceae</taxon>
        <taxon>Saccharibacillus</taxon>
    </lineage>
</organism>
<feature type="domain" description="Major facilitator superfamily (MFS) profile" evidence="8">
    <location>
        <begin position="16"/>
        <end position="473"/>
    </location>
</feature>
<dbReference type="Pfam" id="PF07690">
    <property type="entry name" value="MFS_1"/>
    <property type="match status" value="1"/>
</dbReference>
<keyword evidence="4 7" id="KW-0812">Transmembrane</keyword>
<feature type="transmembrane region" description="Helical" evidence="7">
    <location>
        <begin position="400"/>
        <end position="421"/>
    </location>
</feature>
<accession>A0ABQ1ZSX0</accession>
<keyword evidence="6 7" id="KW-0472">Membrane</keyword>
<dbReference type="InterPro" id="IPR020846">
    <property type="entry name" value="MFS_dom"/>
</dbReference>
<dbReference type="Proteomes" id="UP000605427">
    <property type="component" value="Unassembled WGS sequence"/>
</dbReference>
<feature type="transmembrane region" description="Helical" evidence="7">
    <location>
        <begin position="139"/>
        <end position="162"/>
    </location>
</feature>
<keyword evidence="5 7" id="KW-1133">Transmembrane helix</keyword>
<evidence type="ECO:0000313" key="9">
    <source>
        <dbReference type="EMBL" id="GGH78563.1"/>
    </source>
</evidence>
<evidence type="ECO:0000256" key="3">
    <source>
        <dbReference type="ARBA" id="ARBA00022475"/>
    </source>
</evidence>
<evidence type="ECO:0000313" key="10">
    <source>
        <dbReference type="Proteomes" id="UP000605427"/>
    </source>
</evidence>
<keyword evidence="2" id="KW-0813">Transport</keyword>
<dbReference type="NCBIfam" id="TIGR00711">
    <property type="entry name" value="efflux_EmrB"/>
    <property type="match status" value="1"/>
</dbReference>
<evidence type="ECO:0000256" key="2">
    <source>
        <dbReference type="ARBA" id="ARBA00022448"/>
    </source>
</evidence>
<feature type="transmembrane region" description="Helical" evidence="7">
    <location>
        <begin position="114"/>
        <end position="132"/>
    </location>
</feature>
<gene>
    <name evidence="9" type="primary">lmrB</name>
    <name evidence="9" type="ORF">GCM10007362_24010</name>
</gene>
<dbReference type="CDD" id="cd17503">
    <property type="entry name" value="MFS_LmrB_MDR_like"/>
    <property type="match status" value="1"/>
</dbReference>
<dbReference type="InterPro" id="IPR011701">
    <property type="entry name" value="MFS"/>
</dbReference>
<comment type="subcellular location">
    <subcellularLocation>
        <location evidence="1">Cell membrane</location>
        <topology evidence="1">Multi-pass membrane protein</topology>
    </subcellularLocation>
</comment>
<evidence type="ECO:0000256" key="6">
    <source>
        <dbReference type="ARBA" id="ARBA00023136"/>
    </source>
</evidence>
<feature type="transmembrane region" description="Helical" evidence="7">
    <location>
        <begin position="86"/>
        <end position="108"/>
    </location>
</feature>
<feature type="transmembrane region" description="Helical" evidence="7">
    <location>
        <begin position="12"/>
        <end position="30"/>
    </location>
</feature>
<evidence type="ECO:0000256" key="4">
    <source>
        <dbReference type="ARBA" id="ARBA00022692"/>
    </source>
</evidence>
<evidence type="ECO:0000256" key="7">
    <source>
        <dbReference type="SAM" id="Phobius"/>
    </source>
</evidence>
<evidence type="ECO:0000256" key="5">
    <source>
        <dbReference type="ARBA" id="ARBA00022989"/>
    </source>
</evidence>
<feature type="transmembrane region" description="Helical" evidence="7">
    <location>
        <begin position="271"/>
        <end position="296"/>
    </location>
</feature>
<feature type="transmembrane region" description="Helical" evidence="7">
    <location>
        <begin position="50"/>
        <end position="74"/>
    </location>
</feature>
<proteinExistence type="predicted"/>
<protein>
    <submittedName>
        <fullName evidence="9">Lincomycin resistance protein LmrB</fullName>
    </submittedName>
</protein>
<dbReference type="PANTHER" id="PTHR42718">
    <property type="entry name" value="MAJOR FACILITATOR SUPERFAMILY MULTIDRUG TRANSPORTER MFSC"/>
    <property type="match status" value="1"/>
</dbReference>
<dbReference type="Gene3D" id="1.20.1720.10">
    <property type="entry name" value="Multidrug resistance protein D"/>
    <property type="match status" value="1"/>
</dbReference>
<evidence type="ECO:0000256" key="1">
    <source>
        <dbReference type="ARBA" id="ARBA00004651"/>
    </source>
</evidence>
<feature type="transmembrane region" description="Helical" evidence="7">
    <location>
        <begin position="232"/>
        <end position="250"/>
    </location>
</feature>
<dbReference type="RefSeq" id="WP_172243599.1">
    <property type="nucleotide sequence ID" value="NZ_BMDD01000003.1"/>
</dbReference>
<dbReference type="EMBL" id="BMDD01000003">
    <property type="protein sequence ID" value="GGH78563.1"/>
    <property type="molecule type" value="Genomic_DNA"/>
</dbReference>
<feature type="transmembrane region" description="Helical" evidence="7">
    <location>
        <begin position="361"/>
        <end position="379"/>
    </location>
</feature>
<feature type="transmembrane region" description="Helical" evidence="7">
    <location>
        <begin position="441"/>
        <end position="468"/>
    </location>
</feature>
<dbReference type="InterPro" id="IPR036259">
    <property type="entry name" value="MFS_trans_sf"/>
</dbReference>
<reference evidence="10" key="1">
    <citation type="journal article" date="2019" name="Int. J. Syst. Evol. Microbiol.">
        <title>The Global Catalogue of Microorganisms (GCM) 10K type strain sequencing project: providing services to taxonomists for standard genome sequencing and annotation.</title>
        <authorList>
            <consortium name="The Broad Institute Genomics Platform"/>
            <consortium name="The Broad Institute Genome Sequencing Center for Infectious Disease"/>
            <person name="Wu L."/>
            <person name="Ma J."/>
        </authorList>
    </citation>
    <scope>NUCLEOTIDE SEQUENCE [LARGE SCALE GENOMIC DNA]</scope>
    <source>
        <strain evidence="10">CCM 8702</strain>
    </source>
</reference>
<evidence type="ECO:0000259" key="8">
    <source>
        <dbReference type="PROSITE" id="PS50850"/>
    </source>
</evidence>
<keyword evidence="3" id="KW-1003">Cell membrane</keyword>
<dbReference type="SUPFAM" id="SSF103473">
    <property type="entry name" value="MFS general substrate transporter"/>
    <property type="match status" value="1"/>
</dbReference>
<dbReference type="PRINTS" id="PR01036">
    <property type="entry name" value="TCRTETB"/>
</dbReference>
<dbReference type="InterPro" id="IPR004638">
    <property type="entry name" value="EmrB-like"/>
</dbReference>
<name>A0ABQ1ZSX0_9BACL</name>
<feature type="transmembrane region" description="Helical" evidence="7">
    <location>
        <begin position="201"/>
        <end position="220"/>
    </location>
</feature>
<feature type="transmembrane region" description="Helical" evidence="7">
    <location>
        <begin position="302"/>
        <end position="324"/>
    </location>
</feature>
<comment type="caution">
    <text evidence="9">The sequence shown here is derived from an EMBL/GenBank/DDBJ whole genome shotgun (WGS) entry which is preliminary data.</text>
</comment>
<dbReference type="PANTHER" id="PTHR42718:SF43">
    <property type="entry name" value="LINCOMYCIN RESISTANCE PROTEIN LMRB"/>
    <property type="match status" value="1"/>
</dbReference>
<dbReference type="PROSITE" id="PS50850">
    <property type="entry name" value="MFS"/>
    <property type="match status" value="1"/>
</dbReference>
<feature type="transmembrane region" description="Helical" evidence="7">
    <location>
        <begin position="336"/>
        <end position="355"/>
    </location>
</feature>
<dbReference type="Gene3D" id="1.20.1250.20">
    <property type="entry name" value="MFS general substrate transporter like domains"/>
    <property type="match status" value="1"/>
</dbReference>
<keyword evidence="10" id="KW-1185">Reference proteome</keyword>
<sequence length="476" mass="51085">MSQHAENKPNYKVIPIMAALLLSGFVGMFNETALNIALSDLIDLFRISNAAGQWLTTGYLLTLGILLPVTGLLLQRFTMRQLFTASLALSIAGTLIAIFSPGFSLLLIARVIQAAGVAVMLPLMYSTVLMIIPPAKRGGAYGLIGLVLVVAPAIGPTISGLLLERLGWNWIFIITLPVLLVALLIGLRHLKNFSTLTKPKLDLLSLFFSTLGFGGIVFGFSSAGEHENGLNSPTVLISIVVGVCSLFFFVKRQLSLGEPMMDLRAFTYKMFTVGSIMIFLNLMVMLSATIMLPMFLIRGLGLNAFEAGLAMLPGGIVNAVMLPIMGKIFDKYGPKWVVPIGMAMIVAVLWLLSGITVNTALLQIMILHSFLMIGIAMVWMPSQANGLNQLPPQLYSHGSAIMNTIQQLAGAIGTAVAVSIMTLGMNEYLKDSANEPNIESLAAATGIANVFTIAIFIAAIGFVCSFFIKRVHVSNS</sequence>